<dbReference type="PANTHER" id="PTHR43737:SF1">
    <property type="entry name" value="DUF1501 DOMAIN-CONTAINING PROTEIN"/>
    <property type="match status" value="1"/>
</dbReference>
<dbReference type="EMBL" id="JAGKQQ010000001">
    <property type="protein sequence ID" value="MBP3954513.1"/>
    <property type="molecule type" value="Genomic_DNA"/>
</dbReference>
<dbReference type="InterPro" id="IPR017850">
    <property type="entry name" value="Alkaline_phosphatase_core_sf"/>
</dbReference>
<dbReference type="Pfam" id="PF07394">
    <property type="entry name" value="DUF1501"/>
    <property type="match status" value="1"/>
</dbReference>
<organism evidence="1 2">
    <name type="scientific">Gemmata palustris</name>
    <dbReference type="NCBI Taxonomy" id="2822762"/>
    <lineage>
        <taxon>Bacteria</taxon>
        <taxon>Pseudomonadati</taxon>
        <taxon>Planctomycetota</taxon>
        <taxon>Planctomycetia</taxon>
        <taxon>Gemmatales</taxon>
        <taxon>Gemmataceae</taxon>
        <taxon>Gemmata</taxon>
    </lineage>
</organism>
<sequence length="490" mass="53397">MSPCADNRERACPRTGTCSNRLIPPNLRVSEGSPLPVTHRHTIGINRRELLQVGYSGLLGLGLSSFAGARAKDAPSLARGKKPKSVLIVFLTGAASHHETFDPKPDAPPEIRGEYKAIQTQTPGLLASEHIPKLAARSKLYSVVRSLSHRENNHLVATHHVLTGHVQPGAFFDKIASRDDFPNYAGGLSYHRSPPEGTPCGVNLPTYLMEGPLLWPGQYAGFLGPKHDIMQITQDPNRADFKVENLRPASGMDVTQMKDRMALLSAVNDQRKWLAEQSETKKMTDQQQQALAVLTSGRVAKAFDIDKEPAAVRDKYGRHAFGQSCLLARRLIEAGVPVVQANMGRVQNWDSHGGLFKRLKNDLLPPLDSAVSALLDDMSDRGLLEDTFVMVLGEFGREPKINKEGGREHWAPCFSGLFAGAGVRGGQVIGKSDKNAGYPTTTPYSPDDIGATVYSVLGVDPHAEVRDRLGRPVQLNRGHVIRPLFDGTGD</sequence>
<evidence type="ECO:0000313" key="2">
    <source>
        <dbReference type="Proteomes" id="UP000676565"/>
    </source>
</evidence>
<name>A0ABS5BLD7_9BACT</name>
<dbReference type="SUPFAM" id="SSF53649">
    <property type="entry name" value="Alkaline phosphatase-like"/>
    <property type="match status" value="1"/>
</dbReference>
<accession>A0ABS5BLD7</accession>
<evidence type="ECO:0000313" key="1">
    <source>
        <dbReference type="EMBL" id="MBP3954513.1"/>
    </source>
</evidence>
<protein>
    <submittedName>
        <fullName evidence="1">DUF1501 domain-containing protein</fullName>
    </submittedName>
</protein>
<keyword evidence="2" id="KW-1185">Reference proteome</keyword>
<dbReference type="PANTHER" id="PTHR43737">
    <property type="entry name" value="BLL7424 PROTEIN"/>
    <property type="match status" value="1"/>
</dbReference>
<gene>
    <name evidence="1" type="ORF">J8F10_04345</name>
</gene>
<proteinExistence type="predicted"/>
<comment type="caution">
    <text evidence="1">The sequence shown here is derived from an EMBL/GenBank/DDBJ whole genome shotgun (WGS) entry which is preliminary data.</text>
</comment>
<reference evidence="1 2" key="1">
    <citation type="submission" date="2021-04" db="EMBL/GenBank/DDBJ databases">
        <authorList>
            <person name="Ivanova A."/>
        </authorList>
    </citation>
    <scope>NUCLEOTIDE SEQUENCE [LARGE SCALE GENOMIC DNA]</scope>
    <source>
        <strain evidence="1 2">G18</strain>
    </source>
</reference>
<dbReference type="InterPro" id="IPR010869">
    <property type="entry name" value="DUF1501"/>
</dbReference>
<dbReference type="Proteomes" id="UP000676565">
    <property type="component" value="Unassembled WGS sequence"/>
</dbReference>